<dbReference type="InterPro" id="IPR011335">
    <property type="entry name" value="Restrct_endonuc-II-like"/>
</dbReference>
<accession>A0ABP9ZQY5</accession>
<dbReference type="RefSeq" id="WP_353388540.1">
    <property type="nucleotide sequence ID" value="NZ_BAABWD010000002.1"/>
</dbReference>
<proteinExistence type="predicted"/>
<dbReference type="InterPro" id="IPR052906">
    <property type="entry name" value="Type_IV_Methyl-Rstrct_Enzyme"/>
</dbReference>
<dbReference type="Pfam" id="PF04471">
    <property type="entry name" value="Mrr_cat"/>
    <property type="match status" value="1"/>
</dbReference>
<dbReference type="InterPro" id="IPR011856">
    <property type="entry name" value="tRNA_endonuc-like_dom_sf"/>
</dbReference>
<evidence type="ECO:0000259" key="1">
    <source>
        <dbReference type="Pfam" id="PF04471"/>
    </source>
</evidence>
<dbReference type="EMBL" id="BAABWD010000002">
    <property type="protein sequence ID" value="GAA6131871.1"/>
    <property type="molecule type" value="Genomic_DNA"/>
</dbReference>
<protein>
    <recommendedName>
        <fullName evidence="1">Restriction endonuclease type IV Mrr domain-containing protein</fullName>
    </recommendedName>
</protein>
<dbReference type="PANTHER" id="PTHR30015">
    <property type="entry name" value="MRR RESTRICTION SYSTEM PROTEIN"/>
    <property type="match status" value="1"/>
</dbReference>
<comment type="caution">
    <text evidence="2">The sequence shown here is derived from an EMBL/GenBank/DDBJ whole genome shotgun (WGS) entry which is preliminary data.</text>
</comment>
<evidence type="ECO:0000313" key="3">
    <source>
        <dbReference type="Proteomes" id="UP001486808"/>
    </source>
</evidence>
<dbReference type="Proteomes" id="UP001486808">
    <property type="component" value="Unassembled WGS sequence"/>
</dbReference>
<dbReference type="InterPro" id="IPR007560">
    <property type="entry name" value="Restrct_endonuc_IV_Mrr"/>
</dbReference>
<gene>
    <name evidence="2" type="ORF">NBRC116187_22310</name>
</gene>
<sequence length="392" mass="43815">MTTSRPRIVRTPLFPTYSEVSALLKVFQHYRKAQVQSLIKALHNQVGTVKNNVDWSNPDQWIGEKLQGDDRQLATDIWQQSQRKVNPRHIYGAYLFIAGFDLLDNHSNDLWQLTAAGQGFLDNQPDVVRQLDEAEGLPQLLAILATCSPARRGDLLEEWSEFLLENSNYKTPSTFKDTLSRRLGNLVERGYVSREGNSYSITSKGVDYAAPQGIQRTPAAHHSVANAVKAYNDTQMAALRSQLESMDPYRFEALIKDLLEAMDYENVEVTKQSGDKGVDVTANFQFGITEIKEVVQVKRHRGNLGRPVLDQLRGVLPLHGALRGTIITIGGFAKGCKDVALFPGAAPITLIDGDKLIELLVKHNVAVKQKKLTLIEIDDSYFLDEPETSITE</sequence>
<evidence type="ECO:0000313" key="2">
    <source>
        <dbReference type="EMBL" id="GAA6131871.1"/>
    </source>
</evidence>
<organism evidence="2 3">
    <name type="scientific">Halopseudomonas sabulinigri</name>
    <dbReference type="NCBI Taxonomy" id="472181"/>
    <lineage>
        <taxon>Bacteria</taxon>
        <taxon>Pseudomonadati</taxon>
        <taxon>Pseudomonadota</taxon>
        <taxon>Gammaproteobacteria</taxon>
        <taxon>Pseudomonadales</taxon>
        <taxon>Pseudomonadaceae</taxon>
        <taxon>Halopseudomonas</taxon>
    </lineage>
</organism>
<name>A0ABP9ZQY5_9GAMM</name>
<keyword evidence="3" id="KW-1185">Reference proteome</keyword>
<reference evidence="2 3" key="1">
    <citation type="submission" date="2024-04" db="EMBL/GenBank/DDBJ databases">
        <title>Draft genome sequence of Halopseudomonas sabulinigri NBRC 116187.</title>
        <authorList>
            <person name="Miyakawa T."/>
            <person name="Kusuya Y."/>
            <person name="Miura T."/>
        </authorList>
    </citation>
    <scope>NUCLEOTIDE SEQUENCE [LARGE SCALE GENOMIC DNA]</scope>
    <source>
        <strain evidence="2 3">4NH20-0042</strain>
    </source>
</reference>
<dbReference type="SUPFAM" id="SSF52980">
    <property type="entry name" value="Restriction endonuclease-like"/>
    <property type="match status" value="1"/>
</dbReference>
<feature type="domain" description="Restriction endonuclease type IV Mrr" evidence="1">
    <location>
        <begin position="243"/>
        <end position="360"/>
    </location>
</feature>
<dbReference type="Gene3D" id="3.40.1350.10">
    <property type="match status" value="1"/>
</dbReference>
<dbReference type="PANTHER" id="PTHR30015:SF7">
    <property type="entry name" value="TYPE IV METHYL-DIRECTED RESTRICTION ENZYME ECOKMRR"/>
    <property type="match status" value="1"/>
</dbReference>